<dbReference type="Proteomes" id="UP001307889">
    <property type="component" value="Chromosome 15"/>
</dbReference>
<dbReference type="InterPro" id="IPR036682">
    <property type="entry name" value="OS_D_A10/PebIII_sf"/>
</dbReference>
<evidence type="ECO:0000313" key="2">
    <source>
        <dbReference type="EMBL" id="BET03094.1"/>
    </source>
</evidence>
<dbReference type="EMBL" id="AP028923">
    <property type="protein sequence ID" value="BET03094.1"/>
    <property type="molecule type" value="Genomic_DNA"/>
</dbReference>
<gene>
    <name evidence="2" type="ORF">NTJ_15912</name>
</gene>
<reference evidence="2 3" key="1">
    <citation type="submission" date="2023-09" db="EMBL/GenBank/DDBJ databases">
        <title>Nesidiocoris tenuis whole genome shotgun sequence.</title>
        <authorList>
            <person name="Shibata T."/>
            <person name="Shimoda M."/>
            <person name="Kobayashi T."/>
            <person name="Uehara T."/>
        </authorList>
    </citation>
    <scope>NUCLEOTIDE SEQUENCE [LARGE SCALE GENOMIC DNA]</scope>
    <source>
        <strain evidence="2 3">Japan</strain>
    </source>
</reference>
<dbReference type="GO" id="GO:0016301">
    <property type="term" value="F:kinase activity"/>
    <property type="evidence" value="ECO:0007669"/>
    <property type="project" value="UniProtKB-KW"/>
</dbReference>
<protein>
    <submittedName>
        <fullName evidence="2">Protein serine threonine kinase</fullName>
    </submittedName>
</protein>
<proteinExistence type="predicted"/>
<feature type="chain" id="PRO_5045553878" evidence="1">
    <location>
        <begin position="23"/>
        <end position="129"/>
    </location>
</feature>
<dbReference type="PANTHER" id="PTHR11257:SF13">
    <property type="entry name" value="GEO07322P1"/>
    <property type="match status" value="1"/>
</dbReference>
<organism evidence="2 3">
    <name type="scientific">Nesidiocoris tenuis</name>
    <dbReference type="NCBI Taxonomy" id="355587"/>
    <lineage>
        <taxon>Eukaryota</taxon>
        <taxon>Metazoa</taxon>
        <taxon>Ecdysozoa</taxon>
        <taxon>Arthropoda</taxon>
        <taxon>Hexapoda</taxon>
        <taxon>Insecta</taxon>
        <taxon>Pterygota</taxon>
        <taxon>Neoptera</taxon>
        <taxon>Paraneoptera</taxon>
        <taxon>Hemiptera</taxon>
        <taxon>Heteroptera</taxon>
        <taxon>Panheteroptera</taxon>
        <taxon>Cimicomorpha</taxon>
        <taxon>Miridae</taxon>
        <taxon>Dicyphina</taxon>
        <taxon>Nesidiocoris</taxon>
    </lineage>
</organism>
<dbReference type="Pfam" id="PF03392">
    <property type="entry name" value="OS-D"/>
    <property type="match status" value="1"/>
</dbReference>
<evidence type="ECO:0000256" key="1">
    <source>
        <dbReference type="SAM" id="SignalP"/>
    </source>
</evidence>
<accession>A0ABN7BFD9</accession>
<evidence type="ECO:0000313" key="3">
    <source>
        <dbReference type="Proteomes" id="UP001307889"/>
    </source>
</evidence>
<dbReference type="InterPro" id="IPR005055">
    <property type="entry name" value="A10/PebIII"/>
</dbReference>
<keyword evidence="3" id="KW-1185">Reference proteome</keyword>
<keyword evidence="2" id="KW-0808">Transferase</keyword>
<name>A0ABN7BFD9_9HEMI</name>
<keyword evidence="1" id="KW-0732">Signal</keyword>
<feature type="signal peptide" evidence="1">
    <location>
        <begin position="1"/>
        <end position="22"/>
    </location>
</feature>
<dbReference type="SUPFAM" id="SSF100910">
    <property type="entry name" value="Chemosensory protein Csp2"/>
    <property type="match status" value="1"/>
</dbReference>
<dbReference type="Gene3D" id="1.10.2080.10">
    <property type="entry name" value="Insect odorant-binding protein A10/Ejaculatory bulb-specific protein 3"/>
    <property type="match status" value="1"/>
</dbReference>
<keyword evidence="2" id="KW-0418">Kinase</keyword>
<sequence>MTPVKCAVGVLLSAVCWSVLFAYEQKGGFQFNLDVDSILNNRRLLDAYTRCYLDNGPCPGPSREAKKYLAEIFRTNCAKCTKEQKSQTKIAFRKLKEKRPQDFIKVFSKYNPGNTHLASFSTWLKSPEL</sequence>
<dbReference type="PANTHER" id="PTHR11257">
    <property type="entry name" value="CHEMOSENSORY PROTEIN-RELATED"/>
    <property type="match status" value="1"/>
</dbReference>